<feature type="chain" id="PRO_5045456045" description="Ig-like domain repeat protein" evidence="1">
    <location>
        <begin position="30"/>
        <end position="659"/>
    </location>
</feature>
<evidence type="ECO:0000313" key="2">
    <source>
        <dbReference type="EMBL" id="MFC4066950.1"/>
    </source>
</evidence>
<keyword evidence="1" id="KW-0732">Signal</keyword>
<dbReference type="SUPFAM" id="SSF75011">
    <property type="entry name" value="3-carboxy-cis,cis-mucoante lactonizing enzyme"/>
    <property type="match status" value="1"/>
</dbReference>
<gene>
    <name evidence="2" type="ORF">ACFO0C_18595</name>
</gene>
<organism evidence="2 3">
    <name type="scientific">Actinoplanes subglobosus</name>
    <dbReference type="NCBI Taxonomy" id="1547892"/>
    <lineage>
        <taxon>Bacteria</taxon>
        <taxon>Bacillati</taxon>
        <taxon>Actinomycetota</taxon>
        <taxon>Actinomycetes</taxon>
        <taxon>Micromonosporales</taxon>
        <taxon>Micromonosporaceae</taxon>
        <taxon>Actinoplanes</taxon>
    </lineage>
</organism>
<reference evidence="3" key="1">
    <citation type="journal article" date="2019" name="Int. J. Syst. Evol. Microbiol.">
        <title>The Global Catalogue of Microorganisms (GCM) 10K type strain sequencing project: providing services to taxonomists for standard genome sequencing and annotation.</title>
        <authorList>
            <consortium name="The Broad Institute Genomics Platform"/>
            <consortium name="The Broad Institute Genome Sequencing Center for Infectious Disease"/>
            <person name="Wu L."/>
            <person name="Ma J."/>
        </authorList>
    </citation>
    <scope>NUCLEOTIDE SEQUENCE [LARGE SCALE GENOMIC DNA]</scope>
    <source>
        <strain evidence="3">TBRC 5832</strain>
    </source>
</reference>
<keyword evidence="3" id="KW-1185">Reference proteome</keyword>
<comment type="caution">
    <text evidence="2">The sequence shown here is derived from an EMBL/GenBank/DDBJ whole genome shotgun (WGS) entry which is preliminary data.</text>
</comment>
<dbReference type="Proteomes" id="UP001595867">
    <property type="component" value="Unassembled WGS sequence"/>
</dbReference>
<protein>
    <recommendedName>
        <fullName evidence="4">Ig-like domain repeat protein</fullName>
    </recommendedName>
</protein>
<evidence type="ECO:0008006" key="4">
    <source>
        <dbReference type="Google" id="ProtNLM"/>
    </source>
</evidence>
<evidence type="ECO:0000256" key="1">
    <source>
        <dbReference type="SAM" id="SignalP"/>
    </source>
</evidence>
<dbReference type="EMBL" id="JBHSBL010000017">
    <property type="protein sequence ID" value="MFC4066950.1"/>
    <property type="molecule type" value="Genomic_DNA"/>
</dbReference>
<evidence type="ECO:0000313" key="3">
    <source>
        <dbReference type="Proteomes" id="UP001595867"/>
    </source>
</evidence>
<sequence length="659" mass="68881">MNMRFAGAATTAFSVLLGSVAMAPAPALADSGKNLSIKSVGDLVVDGARQRVFVSDPDSGKIVETTYDGTIVATATGLPRVTGLALSADGTKLYGALESERAIVALSAAGLTDPVRYDLGTKVFPLSLESAAGKLWFTYDNFGAYPYTGSDGNIGSLDLSGVDPVVQVELDTTGAYGIWHGAPELRAAPGDSGLLAGFEPGISSGTVAVYNVSGGTFTRTGAKSITGGYTRDVAFTPDATQVVAADANAVTVAGTADLAKAGDYPVNGWSRAVAVASDGTVAIGGTSLRVFAPGGTAPIREYSLPHTDPVSSGYDEVAERALAWEPGGDRLFAVTENYSDIHYLRVYTEPKKSLPVLKLAGPSSATRAKPVTITGTLTASLPLPAGTPVTVTRTDLEYPSGKALGTRTIAANGSFSFTDTTSAGGTVTYRVSYAGDATHAAVSATKAVAVSRTTPSLTINNNGKVYGYGATATFTAHLGATYKNRTVEIWADPYGGDQGRRLLKRAGVNSKGNVAVSLKLYRNASVTAVFTGDARTAPKTVGATVYTKVPVSLKLSKQYKTSGGYKLYHKKTAAQFTVKMPAYSGRDAYLQVQIYYKGRWQNLAYQYFPTTNGKAVALFSGGSLVGYKLRVRAAYRKGGSGDNLNYTSYTGYSYFRYTK</sequence>
<proteinExistence type="predicted"/>
<feature type="signal peptide" evidence="1">
    <location>
        <begin position="1"/>
        <end position="29"/>
    </location>
</feature>
<dbReference type="RefSeq" id="WP_378067913.1">
    <property type="nucleotide sequence ID" value="NZ_JBHSBL010000017.1"/>
</dbReference>
<accession>A0ABV8ISY0</accession>
<name>A0ABV8ISY0_9ACTN</name>